<name>A0A930L1U6_9MICC</name>
<gene>
    <name evidence="1" type="ORF">HXO61_09005</name>
</gene>
<dbReference type="RefSeq" id="WP_303945652.1">
    <property type="nucleotide sequence ID" value="NZ_JABZXO010000031.1"/>
</dbReference>
<dbReference type="Proteomes" id="UP000770330">
    <property type="component" value="Unassembled WGS sequence"/>
</dbReference>
<evidence type="ECO:0000313" key="1">
    <source>
        <dbReference type="EMBL" id="MBF1658047.1"/>
    </source>
</evidence>
<protein>
    <submittedName>
        <fullName evidence="1">Uncharacterized protein</fullName>
    </submittedName>
</protein>
<sequence>MRSTNPYITDGTFKQRHEHTARTNMPRGIAYIFNRIWSIDDEEYVAENLHIDYNLIDEFINQESKDVADDVDVAILNAFLTHIVSNTEEFMSPHQVACLTALILASCQDGPTRISTLDVAKNELILWQQEHDPATKIQKGILKAKFAARTASEIARTAADEKIKDEYVAVINRIAAVAQKAAESTEKFRPFVEEDSGDAEGLREAAQEVTKAVKLSEEAVKTAEELLKISSDAKGEAIMTKQRFIEAERDFLRIHEA</sequence>
<comment type="caution">
    <text evidence="1">The sequence shown here is derived from an EMBL/GenBank/DDBJ whole genome shotgun (WGS) entry which is preliminary data.</text>
</comment>
<accession>A0A930L1U6</accession>
<proteinExistence type="predicted"/>
<dbReference type="AlphaFoldDB" id="A0A930L1U6"/>
<evidence type="ECO:0000313" key="2">
    <source>
        <dbReference type="Proteomes" id="UP000770330"/>
    </source>
</evidence>
<reference evidence="1" key="1">
    <citation type="submission" date="2020-04" db="EMBL/GenBank/DDBJ databases">
        <title>Deep metagenomics examines the oral microbiome during advanced dental caries in children, revealing novel taxa and co-occurrences with host molecules.</title>
        <authorList>
            <person name="Baker J.L."/>
            <person name="Morton J.T."/>
            <person name="Dinis M."/>
            <person name="Alvarez R."/>
            <person name="Tran N.C."/>
            <person name="Knight R."/>
            <person name="Edlund A."/>
        </authorList>
    </citation>
    <scope>NUCLEOTIDE SEQUENCE</scope>
    <source>
        <strain evidence="1">JCVI_39_bin.18</strain>
    </source>
</reference>
<dbReference type="EMBL" id="JABZXO010000031">
    <property type="protein sequence ID" value="MBF1658047.1"/>
    <property type="molecule type" value="Genomic_DNA"/>
</dbReference>
<organism evidence="1 2">
    <name type="scientific">Rothia mucilaginosa</name>
    <dbReference type="NCBI Taxonomy" id="43675"/>
    <lineage>
        <taxon>Bacteria</taxon>
        <taxon>Bacillati</taxon>
        <taxon>Actinomycetota</taxon>
        <taxon>Actinomycetes</taxon>
        <taxon>Micrococcales</taxon>
        <taxon>Micrococcaceae</taxon>
        <taxon>Rothia</taxon>
    </lineage>
</organism>